<dbReference type="InterPro" id="IPR048020">
    <property type="entry name" value="Transpos_IS3"/>
</dbReference>
<evidence type="ECO:0000259" key="1">
    <source>
        <dbReference type="PROSITE" id="PS50994"/>
    </source>
</evidence>
<dbReference type="InterPro" id="IPR009057">
    <property type="entry name" value="Homeodomain-like_sf"/>
</dbReference>
<dbReference type="NCBIfam" id="NF033516">
    <property type="entry name" value="transpos_IS3"/>
    <property type="match status" value="1"/>
</dbReference>
<dbReference type="InterPro" id="IPR001584">
    <property type="entry name" value="Integrase_cat-core"/>
</dbReference>
<feature type="domain" description="Integrase catalytic" evidence="1">
    <location>
        <begin position="134"/>
        <end position="300"/>
    </location>
</feature>
<evidence type="ECO:0000313" key="2">
    <source>
        <dbReference type="EMBL" id="ANU10824.1"/>
    </source>
</evidence>
<evidence type="ECO:0000313" key="3">
    <source>
        <dbReference type="Proteomes" id="UP000092661"/>
    </source>
</evidence>
<dbReference type="PANTHER" id="PTHR46889:SF5">
    <property type="entry name" value="INTEGRASE PROTEIN"/>
    <property type="match status" value="1"/>
</dbReference>
<accession>A0ABN4RFR7</accession>
<gene>
    <name evidence="2" type="ORF">BBH88_11135</name>
</gene>
<reference evidence="2" key="1">
    <citation type="submission" date="2016-10" db="EMBL/GenBank/DDBJ databases">
        <authorList>
            <person name="See-Too W.S."/>
        </authorList>
    </citation>
    <scope>NUCLEOTIDE SEQUENCE</scope>
    <source>
        <strain evidence="2">DSM 14505</strain>
    </source>
</reference>
<dbReference type="Pfam" id="PF13565">
    <property type="entry name" value="HTH_32"/>
    <property type="match status" value="1"/>
</dbReference>
<dbReference type="PANTHER" id="PTHR46889">
    <property type="entry name" value="TRANSPOSASE INSF FOR INSERTION SEQUENCE IS3B-RELATED"/>
    <property type="match status" value="1"/>
</dbReference>
<dbReference type="RefSeq" id="WP_065536821.1">
    <property type="nucleotide sequence ID" value="NZ_CP016534.2"/>
</dbReference>
<dbReference type="Gene3D" id="3.30.420.10">
    <property type="entry name" value="Ribonuclease H-like superfamily/Ribonuclease H"/>
    <property type="match status" value="1"/>
</dbReference>
<protein>
    <submittedName>
        <fullName evidence="2">IS3 family transposase</fullName>
    </submittedName>
</protein>
<keyword evidence="3" id="KW-1185">Reference proteome</keyword>
<dbReference type="InterPro" id="IPR050900">
    <property type="entry name" value="Transposase_IS3/IS150/IS904"/>
</dbReference>
<dbReference type="EMBL" id="CP016534">
    <property type="protein sequence ID" value="ANU10824.1"/>
    <property type="molecule type" value="Genomic_DNA"/>
</dbReference>
<dbReference type="InterPro" id="IPR036397">
    <property type="entry name" value="RNaseH_sf"/>
</dbReference>
<dbReference type="SUPFAM" id="SSF53098">
    <property type="entry name" value="Ribonuclease H-like"/>
    <property type="match status" value="1"/>
</dbReference>
<organism evidence="2 3">
    <name type="scientific">Planococcus antarcticus DSM 14505</name>
    <dbReference type="NCBI Taxonomy" id="1185653"/>
    <lineage>
        <taxon>Bacteria</taxon>
        <taxon>Bacillati</taxon>
        <taxon>Bacillota</taxon>
        <taxon>Bacilli</taxon>
        <taxon>Bacillales</taxon>
        <taxon>Caryophanaceae</taxon>
        <taxon>Planococcus</taxon>
    </lineage>
</organism>
<dbReference type="PROSITE" id="PS50994">
    <property type="entry name" value="INTEGRASE"/>
    <property type="match status" value="1"/>
</dbReference>
<dbReference type="Proteomes" id="UP000092661">
    <property type="component" value="Chromosome"/>
</dbReference>
<dbReference type="Pfam" id="PF00665">
    <property type="entry name" value="rve"/>
    <property type="match status" value="1"/>
</dbReference>
<proteinExistence type="predicted"/>
<dbReference type="SUPFAM" id="SSF46689">
    <property type="entry name" value="Homeodomain-like"/>
    <property type="match status" value="1"/>
</dbReference>
<name>A0ABN4RFR7_9BACL</name>
<sequence length="355" mass="41729">MIRPPDRRRAVELIQEANRNGARLARACQELNINVRTYERWVSGGEVKEDQRPDAERPVPQNKLSEEERQEVLQIVKKEEFVDLPPSQIVPKLADRSIYIASESTMYRILRQEQMQQHRGQSKRPKAKLPESYLATDPNQVWTWDITWLKGPVKGLYYRLYLIIDLFSRKIVGWEVWEMEDANHAADLIRKTVVSEKIHGAPLVLHSDNGSPMKAATFQALLEKLGIQSSYSRPRVSNDNPYSEAIFRTLKYRPEFPADGFASLEEAREWTTRFVHWHTHEHQHSSINFVTPEQRHTGVHVEVLKNRHEVYIQAKQNRPERWARTTRNWQPYESVALNPMKEKARTDQLLQRQKE</sequence>
<dbReference type="InterPro" id="IPR012337">
    <property type="entry name" value="RNaseH-like_sf"/>
</dbReference>